<comment type="catalytic activity">
    <reaction evidence="12">
        <text>all-trans-octaprenyl diphosphate + 4-hydroxybenzoate = 4-hydroxy-3-(all-trans-octaprenyl)benzoate + diphosphate</text>
        <dbReference type="Rhea" id="RHEA:27782"/>
        <dbReference type="ChEBI" id="CHEBI:1617"/>
        <dbReference type="ChEBI" id="CHEBI:17879"/>
        <dbReference type="ChEBI" id="CHEBI:33019"/>
        <dbReference type="ChEBI" id="CHEBI:57711"/>
        <dbReference type="EC" id="2.5.1.39"/>
    </reaction>
</comment>
<evidence type="ECO:0000313" key="15">
    <source>
        <dbReference type="Proteomes" id="UP000427716"/>
    </source>
</evidence>
<dbReference type="GO" id="GO:0008412">
    <property type="term" value="F:4-hydroxybenzoate polyprenyltransferase activity"/>
    <property type="evidence" value="ECO:0007669"/>
    <property type="project" value="UniProtKB-UniRule"/>
</dbReference>
<dbReference type="HAMAP" id="MF_01635">
    <property type="entry name" value="UbiA"/>
    <property type="match status" value="1"/>
</dbReference>
<dbReference type="NCBIfam" id="TIGR01474">
    <property type="entry name" value="ubiA_proteo"/>
    <property type="match status" value="1"/>
</dbReference>
<feature type="transmembrane region" description="Helical" evidence="12">
    <location>
        <begin position="265"/>
        <end position="283"/>
    </location>
</feature>
<dbReference type="AlphaFoldDB" id="A0A6I6D3V4"/>
<keyword evidence="9 12" id="KW-0460">Magnesium</keyword>
<dbReference type="KEGG" id="ghl:GM160_01985"/>
<evidence type="ECO:0000256" key="8">
    <source>
        <dbReference type="ARBA" id="ARBA00022692"/>
    </source>
</evidence>
<feature type="transmembrane region" description="Helical" evidence="12">
    <location>
        <begin position="235"/>
        <end position="253"/>
    </location>
</feature>
<dbReference type="UniPathway" id="UPA00232"/>
<dbReference type="CDD" id="cd13959">
    <property type="entry name" value="PT_UbiA_COQ2"/>
    <property type="match status" value="1"/>
</dbReference>
<evidence type="ECO:0000256" key="11">
    <source>
        <dbReference type="ARBA" id="ARBA00023136"/>
    </source>
</evidence>
<keyword evidence="7 12" id="KW-0831">Ubiquinone biosynthesis</keyword>
<dbReference type="InterPro" id="IPR000537">
    <property type="entry name" value="UbiA_prenyltransferase"/>
</dbReference>
<feature type="transmembrane region" description="Helical" evidence="12">
    <location>
        <begin position="42"/>
        <end position="66"/>
    </location>
</feature>
<evidence type="ECO:0000256" key="12">
    <source>
        <dbReference type="HAMAP-Rule" id="MF_01635"/>
    </source>
</evidence>
<keyword evidence="15" id="KW-1185">Reference proteome</keyword>
<evidence type="ECO:0000256" key="9">
    <source>
        <dbReference type="ARBA" id="ARBA00022842"/>
    </source>
</evidence>
<comment type="similarity">
    <text evidence="3 12">Belongs to the UbiA prenyltransferase family.</text>
</comment>
<keyword evidence="5 12" id="KW-0997">Cell inner membrane</keyword>
<evidence type="ECO:0000256" key="7">
    <source>
        <dbReference type="ARBA" id="ARBA00022688"/>
    </source>
</evidence>
<organism evidence="14 15">
    <name type="scientific">Guyparkeria halophila</name>
    <dbReference type="NCBI Taxonomy" id="47960"/>
    <lineage>
        <taxon>Bacteria</taxon>
        <taxon>Pseudomonadati</taxon>
        <taxon>Pseudomonadota</taxon>
        <taxon>Gammaproteobacteria</taxon>
        <taxon>Chromatiales</taxon>
        <taxon>Thioalkalibacteraceae</taxon>
        <taxon>Guyparkeria</taxon>
    </lineage>
</organism>
<sequence>MIAEKTRAYLALTRLDRPVGIFLLLWPTYWALWVAGAGQPDLFIFLIFTLGVIAMRSAGCAINDYADRHVDGHVTRTRGRPLATGRITSREALGVFAVLVGISFLLVLQLNATTIALSVVAVILAATYPFGKRFHHLPQVHLGLAFGWAIPMAFAAHHGEVAPVAWLLLLANIGWTLAYDTLYAMADRPDDLKIGVKSSAILFGRFDLMAVGLSYVWTLAWLVAVGAMVDLAAGYFVGLAVAAVSAVWILRTARSRQLDDCVLAFRRNNVFGAIVMLALIAGFL</sequence>
<dbReference type="Gene3D" id="1.20.120.1780">
    <property type="entry name" value="UbiA prenyltransferase"/>
    <property type="match status" value="1"/>
</dbReference>
<gene>
    <name evidence="12" type="primary">ubiA</name>
    <name evidence="14" type="ORF">GM160_01985</name>
</gene>
<keyword evidence="11 12" id="KW-0472">Membrane</keyword>
<dbReference type="InterPro" id="IPR039653">
    <property type="entry name" value="Prenyltransferase"/>
</dbReference>
<dbReference type="Gene3D" id="1.10.357.140">
    <property type="entry name" value="UbiA prenyltransferase"/>
    <property type="match status" value="1"/>
</dbReference>
<comment type="function">
    <text evidence="12">Catalyzes the prenylation of para-hydroxybenzoate (PHB) with an all-trans polyprenyl group. Mediates the second step in the final reaction sequence of ubiquinone-8 (UQ-8) biosynthesis, which is the condensation of the polyisoprenoid side chain with PHB, generating the first membrane-bound Q intermediate 3-octaprenyl-4-hydroxybenzoate.</text>
</comment>
<feature type="transmembrane region" description="Helical" evidence="12">
    <location>
        <begin position="206"/>
        <end position="229"/>
    </location>
</feature>
<comment type="pathway">
    <text evidence="12">Cofactor biosynthesis; ubiquinone biosynthesis.</text>
</comment>
<dbReference type="PANTHER" id="PTHR11048">
    <property type="entry name" value="PRENYLTRANSFERASES"/>
    <property type="match status" value="1"/>
</dbReference>
<evidence type="ECO:0000256" key="6">
    <source>
        <dbReference type="ARBA" id="ARBA00022679"/>
    </source>
</evidence>
<evidence type="ECO:0000313" key="14">
    <source>
        <dbReference type="EMBL" id="QGT79518.1"/>
    </source>
</evidence>
<dbReference type="EC" id="2.5.1.39" evidence="12 13"/>
<feature type="transmembrane region" description="Helical" evidence="12">
    <location>
        <begin position="165"/>
        <end position="185"/>
    </location>
</feature>
<dbReference type="Pfam" id="PF01040">
    <property type="entry name" value="UbiA"/>
    <property type="match status" value="1"/>
</dbReference>
<comment type="subcellular location">
    <subcellularLocation>
        <location evidence="12">Cell inner membrane</location>
        <topology evidence="12">Multi-pass membrane protein</topology>
    </subcellularLocation>
    <subcellularLocation>
        <location evidence="2">Membrane</location>
        <topology evidence="2">Multi-pass membrane protein</topology>
    </subcellularLocation>
</comment>
<keyword evidence="10 12" id="KW-1133">Transmembrane helix</keyword>
<keyword evidence="6 12" id="KW-0808">Transferase</keyword>
<comment type="cofactor">
    <cofactor evidence="1 12">
        <name>Mg(2+)</name>
        <dbReference type="ChEBI" id="CHEBI:18420"/>
    </cofactor>
</comment>
<evidence type="ECO:0000256" key="3">
    <source>
        <dbReference type="ARBA" id="ARBA00005985"/>
    </source>
</evidence>
<evidence type="ECO:0000256" key="2">
    <source>
        <dbReference type="ARBA" id="ARBA00004141"/>
    </source>
</evidence>
<evidence type="ECO:0000256" key="10">
    <source>
        <dbReference type="ARBA" id="ARBA00022989"/>
    </source>
</evidence>
<dbReference type="GO" id="GO:0005886">
    <property type="term" value="C:plasma membrane"/>
    <property type="evidence" value="ECO:0007669"/>
    <property type="project" value="UniProtKB-SubCell"/>
</dbReference>
<dbReference type="PANTHER" id="PTHR11048:SF28">
    <property type="entry name" value="4-HYDROXYBENZOATE POLYPRENYLTRANSFERASE, MITOCHONDRIAL"/>
    <property type="match status" value="1"/>
</dbReference>
<feature type="transmembrane region" description="Helical" evidence="12">
    <location>
        <begin position="87"/>
        <end position="106"/>
    </location>
</feature>
<evidence type="ECO:0000256" key="13">
    <source>
        <dbReference type="NCBIfam" id="TIGR01474"/>
    </source>
</evidence>
<name>A0A6I6D3V4_9GAMM</name>
<dbReference type="FunFam" id="1.10.357.140:FF:000002">
    <property type="entry name" value="4-hydroxybenzoate octaprenyltransferase"/>
    <property type="match status" value="1"/>
</dbReference>
<proteinExistence type="inferred from homology"/>
<feature type="transmembrane region" description="Helical" evidence="12">
    <location>
        <begin position="20"/>
        <end position="36"/>
    </location>
</feature>
<keyword evidence="8 12" id="KW-0812">Transmembrane</keyword>
<dbReference type="Proteomes" id="UP000427716">
    <property type="component" value="Chromosome"/>
</dbReference>
<dbReference type="InterPro" id="IPR006370">
    <property type="entry name" value="HB_polyprenyltransferase-like"/>
</dbReference>
<evidence type="ECO:0000256" key="1">
    <source>
        <dbReference type="ARBA" id="ARBA00001946"/>
    </source>
</evidence>
<accession>A0A6I6D3V4</accession>
<dbReference type="FunFam" id="1.20.120.1780:FF:000001">
    <property type="entry name" value="4-hydroxybenzoate octaprenyltransferase"/>
    <property type="match status" value="1"/>
</dbReference>
<protein>
    <recommendedName>
        <fullName evidence="12 13">4-hydroxybenzoate octaprenyltransferase</fullName>
        <ecNumber evidence="12 13">2.5.1.39</ecNumber>
    </recommendedName>
    <alternativeName>
        <fullName evidence="12">4-HB polyprenyltransferase</fullName>
    </alternativeName>
</protein>
<keyword evidence="4 12" id="KW-1003">Cell membrane</keyword>
<dbReference type="GO" id="GO:0006744">
    <property type="term" value="P:ubiquinone biosynthetic process"/>
    <property type="evidence" value="ECO:0007669"/>
    <property type="project" value="UniProtKB-UniRule"/>
</dbReference>
<dbReference type="EMBL" id="CP046415">
    <property type="protein sequence ID" value="QGT79518.1"/>
    <property type="molecule type" value="Genomic_DNA"/>
</dbReference>
<evidence type="ECO:0000256" key="4">
    <source>
        <dbReference type="ARBA" id="ARBA00022475"/>
    </source>
</evidence>
<reference evidence="14 15" key="1">
    <citation type="submission" date="2019-11" db="EMBL/GenBank/DDBJ databases">
        <authorList>
            <person name="Zhang J."/>
            <person name="Sun C."/>
        </authorList>
    </citation>
    <scope>NUCLEOTIDE SEQUENCE [LARGE SCALE GENOMIC DNA]</scope>
    <source>
        <strain evidence="15">sp2</strain>
    </source>
</reference>
<evidence type="ECO:0000256" key="5">
    <source>
        <dbReference type="ARBA" id="ARBA00022519"/>
    </source>
</evidence>
<dbReference type="InterPro" id="IPR044878">
    <property type="entry name" value="UbiA_sf"/>
</dbReference>